<evidence type="ECO:0000313" key="5">
    <source>
        <dbReference type="EMBL" id="ABJ09012.1"/>
    </source>
</evidence>
<dbReference type="GeneID" id="4363364"/>
<dbReference type="Proteomes" id="UP000011300">
    <property type="component" value="Segment"/>
</dbReference>
<dbReference type="Pfam" id="PF06467">
    <property type="entry name" value="zf-FCS"/>
    <property type="match status" value="1"/>
</dbReference>
<dbReference type="InterPro" id="IPR010507">
    <property type="entry name" value="Znf_MYM"/>
</dbReference>
<evidence type="ECO:0000259" key="4">
    <source>
        <dbReference type="Pfam" id="PF06467"/>
    </source>
</evidence>
<comment type="function">
    <text evidence="1">Acts with RNA polymerase to initiate transcription from late gene promoters.</text>
</comment>
<organism evidence="5 6">
    <name type="scientific">Nile crocodilepox virus (isolate Crocodylus niloticus/Zimbabwe/Ume/2001)</name>
    <name type="common">CRV</name>
    <dbReference type="NCBI Taxonomy" id="1289473"/>
    <lineage>
        <taxon>Viruses</taxon>
        <taxon>Varidnaviria</taxon>
        <taxon>Bamfordvirae</taxon>
        <taxon>Nucleocytoviricota</taxon>
        <taxon>Pokkesviricetes</taxon>
        <taxon>Chitovirales</taxon>
        <taxon>Poxviridae</taxon>
        <taxon>Chordopoxvirinae</taxon>
        <taxon>Crocodylidpoxvirus</taxon>
        <taxon>Crocodylidpoxvirus nilecrocodilepox</taxon>
        <taxon>Nile crocodilepox virus</taxon>
    </lineage>
</organism>
<proteinExistence type="predicted"/>
<gene>
    <name evidence="5" type="ORF">CRV121</name>
</gene>
<protein>
    <recommendedName>
        <fullName evidence="2">Viral late gene transcription factor 2</fullName>
    </recommendedName>
    <alternativeName>
        <fullName evidence="3">Trans-activator protein A1</fullName>
    </alternativeName>
</protein>
<evidence type="ECO:0000256" key="3">
    <source>
        <dbReference type="ARBA" id="ARBA00029582"/>
    </source>
</evidence>
<feature type="domain" description="MYM-type" evidence="4">
    <location>
        <begin position="49"/>
        <end position="84"/>
    </location>
</feature>
<name>Q070D0_CPRVZ</name>
<evidence type="ECO:0000256" key="2">
    <source>
        <dbReference type="ARBA" id="ARBA00021728"/>
    </source>
</evidence>
<organismHost>
    <name type="scientific">Crocodylus niloticus</name>
    <name type="common">Nile crocodile</name>
    <name type="synonym">African crocodile</name>
    <dbReference type="NCBI Taxonomy" id="8501"/>
</organismHost>
<dbReference type="EMBL" id="DQ356948">
    <property type="protein sequence ID" value="ABJ09012.1"/>
    <property type="molecule type" value="Genomic_DNA"/>
</dbReference>
<dbReference type="InterPro" id="IPR004975">
    <property type="entry name" value="Poxvirus_VLTF2"/>
</dbReference>
<accession>Q070D0</accession>
<keyword evidence="6" id="KW-1185">Reference proteome</keyword>
<evidence type="ECO:0000256" key="1">
    <source>
        <dbReference type="ARBA" id="ARBA00003347"/>
    </source>
</evidence>
<evidence type="ECO:0000313" key="6">
    <source>
        <dbReference type="Proteomes" id="UP000011300"/>
    </source>
</evidence>
<reference evidence="5 6" key="1">
    <citation type="journal article" date="2006" name="J. Virol.">
        <title>Genome of crocodilepox virus.</title>
        <authorList>
            <person name="Afonso C.L."/>
            <person name="Tulman E.R."/>
            <person name="Delhon G."/>
            <person name="Lu Z."/>
            <person name="Viljoen G.J."/>
            <person name="Wallace D.B."/>
            <person name="Kutish G.F."/>
            <person name="Rock D.L."/>
        </authorList>
    </citation>
    <scope>NUCLEOTIDE SEQUENCE [LARGE SCALE GENOMIC DNA]</scope>
    <source>
        <strain evidence="6">Isolate Crocodylus niloticus/Zimbabwe/Ume/2001</strain>
    </source>
</reference>
<sequence>MQRLAPISVSDPKAAAKSGGGYVVSNILPNYFAVLASERQDVSEDGSACWFCRQPLEPDGARRIETLFSRSFGYFCSRICADSFAAGVKHIIPLREDPKVSLLPLVCYRHPERVLAVINGLRDTAGVYGGVLFAKNRIDIELKSFI</sequence>
<organismHost>
    <name type="scientific">Crocodylus johnstoni</name>
    <name type="common">Australian freshwater crocodile</name>
    <dbReference type="NCBI Taxonomy" id="184234"/>
</organismHost>
<dbReference type="KEGG" id="vg:4363364"/>
<organismHost>
    <name type="scientific">Crocodylus porosus</name>
    <name type="common">Saltwater crocodile</name>
    <name type="synonym">Estuarine crocodile</name>
    <dbReference type="NCBI Taxonomy" id="8502"/>
</organismHost>
<dbReference type="GO" id="GO:0008270">
    <property type="term" value="F:zinc ion binding"/>
    <property type="evidence" value="ECO:0007669"/>
    <property type="project" value="InterPro"/>
</dbReference>
<dbReference type="RefSeq" id="YP_784311.1">
    <property type="nucleotide sequence ID" value="NC_008030.1"/>
</dbReference>
<dbReference type="Pfam" id="PF03295">
    <property type="entry name" value="Pox_TAA1"/>
    <property type="match status" value="1"/>
</dbReference>